<dbReference type="EMBL" id="CP002102">
    <property type="protein sequence ID" value="ADL02594.1"/>
    <property type="molecule type" value="Genomic_DNA"/>
</dbReference>
<dbReference type="Gene3D" id="3.40.50.150">
    <property type="entry name" value="Vaccinia Virus protein VP39"/>
    <property type="match status" value="1"/>
</dbReference>
<keyword evidence="4" id="KW-1185">Reference proteome</keyword>
<protein>
    <submittedName>
        <fullName evidence="3">Methyltransferase type 11</fullName>
    </submittedName>
</protein>
<evidence type="ECO:0000256" key="1">
    <source>
        <dbReference type="SAM" id="MobiDB-lite"/>
    </source>
</evidence>
<sequence>MALRTLDGAGLLKAGSVICGVGAGAGPTTFAVAERGCMVFAADRYLEVTPRSDVTPASMMVRPQQYTRRPLARGSVIPVHSDPRALGLPSGHFDGVFASGEIGRLGSAGSLAAAMEEIGRVLKPGGVASVVAEFLLEGPNGATGFDEDFLLLTPDLIQRYIVEPSGLELLDAPTFELSRQTYDARAVLKDFGSSVRSPRTVDQKKNVFPNLVIFHEGFLFCPIHLALRKPLEPAARETPAAPISARFARAVEQQAIAASGALARQIHVWNDAFGRDDDEIGRKNAEIVQLSAANATMSSYDQRRVALQAVLDGALHGPASGDLAERLREAGYKGFSWVEAGQWAGHTISTMIGQDADPVMMSGGLKGVLCYGPYVSLPRGRYRVEIDAFVLDRPRGTLECAVIENFGAKTVVEEMVAVTTLPKRSAEPRPVILQFDLDEPITNAEFRVISDSASNVAIRSIALMERWLEPAEPVEAPAGSQGRRRAANRAVKAP</sequence>
<feature type="domain" description="Methyltransferase type 11" evidence="2">
    <location>
        <begin position="21"/>
        <end position="128"/>
    </location>
</feature>
<accession>D9QG52</accession>
<dbReference type="InParanoid" id="D9QG52"/>
<keyword evidence="3" id="KW-0489">Methyltransferase</keyword>
<dbReference type="Pfam" id="PF08241">
    <property type="entry name" value="Methyltransf_11"/>
    <property type="match status" value="1"/>
</dbReference>
<organism evidence="3 4">
    <name type="scientific">Brevundimonas subvibrioides (strain ATCC 15264 / DSM 4735 / LMG 14903 / NBRC 16000 / CB 81)</name>
    <name type="common">Caulobacter subvibrioides</name>
    <dbReference type="NCBI Taxonomy" id="633149"/>
    <lineage>
        <taxon>Bacteria</taxon>
        <taxon>Pseudomonadati</taxon>
        <taxon>Pseudomonadota</taxon>
        <taxon>Alphaproteobacteria</taxon>
        <taxon>Caulobacterales</taxon>
        <taxon>Caulobacteraceae</taxon>
        <taxon>Brevundimonas</taxon>
    </lineage>
</organism>
<gene>
    <name evidence="3" type="ordered locus">Bresu_3288</name>
</gene>
<feature type="region of interest" description="Disordered" evidence="1">
    <location>
        <begin position="473"/>
        <end position="494"/>
    </location>
</feature>
<evidence type="ECO:0000259" key="2">
    <source>
        <dbReference type="Pfam" id="PF08241"/>
    </source>
</evidence>
<dbReference type="InterPro" id="IPR029063">
    <property type="entry name" value="SAM-dependent_MTases_sf"/>
</dbReference>
<reference evidence="4" key="1">
    <citation type="journal article" date="2011" name="J. Bacteriol.">
        <title>Genome sequences of eight morphologically diverse alphaproteobacteria.</title>
        <authorList>
            <consortium name="US DOE Joint Genome Institute"/>
            <person name="Brown P.J."/>
            <person name="Kysela D.T."/>
            <person name="Buechlein A."/>
            <person name="Hemmerich C."/>
            <person name="Brun Y.V."/>
        </authorList>
    </citation>
    <scope>NUCLEOTIDE SEQUENCE [LARGE SCALE GENOMIC DNA]</scope>
    <source>
        <strain evidence="4">ATCC 15264 / DSM 4735 / LMG 14903 / NBRC 16000 / CB 81</strain>
    </source>
</reference>
<dbReference type="eggNOG" id="COG2226">
    <property type="taxonomic scope" value="Bacteria"/>
</dbReference>
<dbReference type="GO" id="GO:0008757">
    <property type="term" value="F:S-adenosylmethionine-dependent methyltransferase activity"/>
    <property type="evidence" value="ECO:0007669"/>
    <property type="project" value="InterPro"/>
</dbReference>
<dbReference type="AlphaFoldDB" id="D9QG52"/>
<proteinExistence type="predicted"/>
<dbReference type="Proteomes" id="UP000002696">
    <property type="component" value="Chromosome"/>
</dbReference>
<dbReference type="KEGG" id="bsb:Bresu_3288"/>
<dbReference type="InterPro" id="IPR013216">
    <property type="entry name" value="Methyltransf_11"/>
</dbReference>
<keyword evidence="3" id="KW-0808">Transferase</keyword>
<evidence type="ECO:0000313" key="3">
    <source>
        <dbReference type="EMBL" id="ADL02594.1"/>
    </source>
</evidence>
<evidence type="ECO:0000313" key="4">
    <source>
        <dbReference type="Proteomes" id="UP000002696"/>
    </source>
</evidence>
<dbReference type="STRING" id="633149.Bresu_3288"/>
<dbReference type="GO" id="GO:0032259">
    <property type="term" value="P:methylation"/>
    <property type="evidence" value="ECO:0007669"/>
    <property type="project" value="UniProtKB-KW"/>
</dbReference>
<name>D9QG52_BRESC</name>
<dbReference type="SUPFAM" id="SSF53335">
    <property type="entry name" value="S-adenosyl-L-methionine-dependent methyltransferases"/>
    <property type="match status" value="1"/>
</dbReference>
<dbReference type="HOGENOM" id="CLU_551723_0_0_5"/>